<reference evidence="18 19" key="1">
    <citation type="submission" date="2017-10" db="EMBL/GenBank/DDBJ databases">
        <title>Draft genome of Longimonas halophila.</title>
        <authorList>
            <person name="Goh K.M."/>
            <person name="Shamsir M.S."/>
            <person name="Lim S.W."/>
        </authorList>
    </citation>
    <scope>NUCLEOTIDE SEQUENCE [LARGE SCALE GENOMIC DNA]</scope>
    <source>
        <strain evidence="18 19">KCTC 42399</strain>
    </source>
</reference>
<keyword evidence="7 15" id="KW-0997">Cell inner membrane</keyword>
<comment type="subcellular location">
    <subcellularLocation>
        <location evidence="2">Cell inner membrane</location>
        <topology evidence="2">Multi-pass membrane protein</topology>
    </subcellularLocation>
</comment>
<feature type="transmembrane region" description="Helical" evidence="16">
    <location>
        <begin position="194"/>
        <end position="215"/>
    </location>
</feature>
<evidence type="ECO:0000313" key="19">
    <source>
        <dbReference type="Proteomes" id="UP000221024"/>
    </source>
</evidence>
<dbReference type="Proteomes" id="UP000221024">
    <property type="component" value="Unassembled WGS sequence"/>
</dbReference>
<evidence type="ECO:0000256" key="10">
    <source>
        <dbReference type="ARBA" id="ARBA00022967"/>
    </source>
</evidence>
<evidence type="ECO:0000256" key="9">
    <source>
        <dbReference type="ARBA" id="ARBA00022857"/>
    </source>
</evidence>
<feature type="transmembrane region" description="Helical" evidence="16">
    <location>
        <begin position="248"/>
        <end position="265"/>
    </location>
</feature>
<feature type="transmembrane region" description="Helical" evidence="16">
    <location>
        <begin position="33"/>
        <end position="50"/>
    </location>
</feature>
<evidence type="ECO:0000313" key="18">
    <source>
        <dbReference type="EMBL" id="PEN07873.1"/>
    </source>
</evidence>
<keyword evidence="19" id="KW-1185">Reference proteome</keyword>
<keyword evidence="13 15" id="KW-0472">Membrane</keyword>
<feature type="transmembrane region" description="Helical" evidence="16">
    <location>
        <begin position="6"/>
        <end position="21"/>
    </location>
</feature>
<evidence type="ECO:0000256" key="14">
    <source>
        <dbReference type="ARBA" id="ARBA00048202"/>
    </source>
</evidence>
<evidence type="ECO:0000256" key="16">
    <source>
        <dbReference type="SAM" id="Phobius"/>
    </source>
</evidence>
<dbReference type="EMBL" id="PDEP01000004">
    <property type="protein sequence ID" value="PEN07873.1"/>
    <property type="molecule type" value="Genomic_DNA"/>
</dbReference>
<gene>
    <name evidence="18" type="ORF">CRI93_05345</name>
</gene>
<proteinExistence type="inferred from homology"/>
<dbReference type="SUPFAM" id="SSF52467">
    <property type="entry name" value="DHS-like NAD/FAD-binding domain"/>
    <property type="match status" value="1"/>
</dbReference>
<evidence type="ECO:0000256" key="1">
    <source>
        <dbReference type="ARBA" id="ARBA00003943"/>
    </source>
</evidence>
<dbReference type="PIRSF" id="PIRSF000204">
    <property type="entry name" value="PNTB"/>
    <property type="match status" value="1"/>
</dbReference>
<organism evidence="18 19">
    <name type="scientific">Longimonas halophila</name>
    <dbReference type="NCBI Taxonomy" id="1469170"/>
    <lineage>
        <taxon>Bacteria</taxon>
        <taxon>Pseudomonadati</taxon>
        <taxon>Rhodothermota</taxon>
        <taxon>Rhodothermia</taxon>
        <taxon>Rhodothermales</taxon>
        <taxon>Salisaetaceae</taxon>
        <taxon>Longimonas</taxon>
    </lineage>
</organism>
<comment type="function">
    <text evidence="1 15">The transhydrogenation between NADH and NADP is coupled to respiration and ATP hydrolysis and functions as a proton pump across the membrane.</text>
</comment>
<keyword evidence="10 15" id="KW-1278">Translocase</keyword>
<dbReference type="OrthoDB" id="9763786at2"/>
<sequence>MTPSIELAYLLSAVLFVLGLKRMQTPPTARSGNALASLGMFTAVVATLFVHDVLSWPLLLAGVLTGGAIGTVLAVRTPMTSMPELVAVFNGFGGAASAFVASAEIAQYLQGSRLVDASTYSPTLAVVIGVSLLVGMITFTGSLVAFGKLQGLLSGNPITFPGVAFVTGLLLLAGVVGIVLMALGAPELTTDPDITLYAGIGIAASAALVGLFLVFPIGGADMPVVVALLNSYSGLAAAATGFILDNTALIVSGTLVGAAGFMLTMQMCEAMNRSLANVMLGGFGGDGATSSALDIPEGKSVQETSPQDLAILATYAERVIIVPGYGLAVAQAQHAVRELADRLQSKGVDVRYAIHPVAGRMPGHMNVLLAEADVPYEQLFEMDEINSAFSSTDVALVIGANDVVNPAAREASGSPIAGMPILDVDDAETVVVIKRSLSPGYSGVPNSLFYQDNTRMLFADAKEAVSETTEAVKGL</sequence>
<evidence type="ECO:0000256" key="8">
    <source>
        <dbReference type="ARBA" id="ARBA00022692"/>
    </source>
</evidence>
<accession>A0A2H3NQD4</accession>
<evidence type="ECO:0000256" key="12">
    <source>
        <dbReference type="ARBA" id="ARBA00023027"/>
    </source>
</evidence>
<keyword evidence="11 16" id="KW-1133">Transmembrane helix</keyword>
<feature type="transmembrane region" description="Helical" evidence="16">
    <location>
        <begin position="158"/>
        <end position="182"/>
    </location>
</feature>
<dbReference type="PANTHER" id="PTHR44758">
    <property type="entry name" value="NAD(P) TRANSHYDROGENASE SUBUNIT BETA"/>
    <property type="match status" value="1"/>
</dbReference>
<evidence type="ECO:0000256" key="15">
    <source>
        <dbReference type="PIRNR" id="PIRNR000204"/>
    </source>
</evidence>
<dbReference type="InterPro" id="IPR029035">
    <property type="entry name" value="DHS-like_NAD/FAD-binding_dom"/>
</dbReference>
<keyword evidence="6 15" id="KW-1003">Cell membrane</keyword>
<keyword evidence="9 15" id="KW-0521">NADP</keyword>
<dbReference type="AlphaFoldDB" id="A0A2H3NQD4"/>
<feature type="transmembrane region" description="Helical" evidence="16">
    <location>
        <begin position="56"/>
        <end position="75"/>
    </location>
</feature>
<evidence type="ECO:0000256" key="5">
    <source>
        <dbReference type="ARBA" id="ARBA00014581"/>
    </source>
</evidence>
<dbReference type="GO" id="GO:0008750">
    <property type="term" value="F:proton-translocating NAD(P)+ transhydrogenase activity"/>
    <property type="evidence" value="ECO:0007669"/>
    <property type="project" value="UniProtKB-EC"/>
</dbReference>
<evidence type="ECO:0000256" key="2">
    <source>
        <dbReference type="ARBA" id="ARBA00004429"/>
    </source>
</evidence>
<comment type="similarity">
    <text evidence="3 15">Belongs to the PNT beta subunit family.</text>
</comment>
<feature type="transmembrane region" description="Helical" evidence="16">
    <location>
        <begin position="87"/>
        <end position="109"/>
    </location>
</feature>
<comment type="catalytic activity">
    <reaction evidence="14 15">
        <text>NAD(+) + NADPH + H(+)(in) = NADH + NADP(+) + H(+)(out)</text>
        <dbReference type="Rhea" id="RHEA:47992"/>
        <dbReference type="ChEBI" id="CHEBI:15378"/>
        <dbReference type="ChEBI" id="CHEBI:57540"/>
        <dbReference type="ChEBI" id="CHEBI:57783"/>
        <dbReference type="ChEBI" id="CHEBI:57945"/>
        <dbReference type="ChEBI" id="CHEBI:58349"/>
        <dbReference type="EC" id="7.1.1.1"/>
    </reaction>
</comment>
<name>A0A2H3NQD4_9BACT</name>
<protein>
    <recommendedName>
        <fullName evidence="5 15">NAD(P) transhydrogenase subunit beta</fullName>
        <ecNumber evidence="4 15">7.1.1.1</ecNumber>
    </recommendedName>
    <alternativeName>
        <fullName evidence="15">Nicotinamide nucleotide transhydrogenase subunit beta</fullName>
    </alternativeName>
</protein>
<dbReference type="PANTHER" id="PTHR44758:SF1">
    <property type="entry name" value="NAD(P) TRANSHYDROGENASE SUBUNIT BETA"/>
    <property type="match status" value="1"/>
</dbReference>
<dbReference type="Pfam" id="PF02233">
    <property type="entry name" value="PNTB"/>
    <property type="match status" value="1"/>
</dbReference>
<evidence type="ECO:0000256" key="6">
    <source>
        <dbReference type="ARBA" id="ARBA00022475"/>
    </source>
</evidence>
<evidence type="ECO:0000256" key="11">
    <source>
        <dbReference type="ARBA" id="ARBA00022989"/>
    </source>
</evidence>
<feature type="domain" description="NADP transhydrogenase beta-like" evidence="17">
    <location>
        <begin position="6"/>
        <end position="469"/>
    </location>
</feature>
<evidence type="ECO:0000259" key="17">
    <source>
        <dbReference type="Pfam" id="PF02233"/>
    </source>
</evidence>
<keyword evidence="8 16" id="KW-0812">Transmembrane</keyword>
<dbReference type="GO" id="GO:0050661">
    <property type="term" value="F:NADP binding"/>
    <property type="evidence" value="ECO:0007669"/>
    <property type="project" value="InterPro"/>
</dbReference>
<comment type="caution">
    <text evidence="18">The sequence shown here is derived from an EMBL/GenBank/DDBJ whole genome shotgun (WGS) entry which is preliminary data.</text>
</comment>
<evidence type="ECO:0000256" key="7">
    <source>
        <dbReference type="ARBA" id="ARBA00022519"/>
    </source>
</evidence>
<evidence type="ECO:0000256" key="4">
    <source>
        <dbReference type="ARBA" id="ARBA00012943"/>
    </source>
</evidence>
<dbReference type="InterPro" id="IPR012136">
    <property type="entry name" value="NADH_DH_b"/>
</dbReference>
<feature type="transmembrane region" description="Helical" evidence="16">
    <location>
        <begin position="124"/>
        <end position="146"/>
    </location>
</feature>
<evidence type="ECO:0000256" key="3">
    <source>
        <dbReference type="ARBA" id="ARBA00007919"/>
    </source>
</evidence>
<dbReference type="Gene3D" id="3.40.50.1220">
    <property type="entry name" value="TPP-binding domain"/>
    <property type="match status" value="1"/>
</dbReference>
<evidence type="ECO:0000256" key="13">
    <source>
        <dbReference type="ARBA" id="ARBA00023136"/>
    </source>
</evidence>
<feature type="transmembrane region" description="Helical" evidence="16">
    <location>
        <begin position="222"/>
        <end position="242"/>
    </location>
</feature>
<dbReference type="EC" id="7.1.1.1" evidence="4 15"/>
<dbReference type="RefSeq" id="WP_098061596.1">
    <property type="nucleotide sequence ID" value="NZ_PDEP01000004.1"/>
</dbReference>
<keyword evidence="12 15" id="KW-0520">NAD</keyword>
<dbReference type="InterPro" id="IPR034300">
    <property type="entry name" value="PNTB-like"/>
</dbReference>
<dbReference type="GO" id="GO:0005886">
    <property type="term" value="C:plasma membrane"/>
    <property type="evidence" value="ECO:0007669"/>
    <property type="project" value="UniProtKB-SubCell"/>
</dbReference>